<sequence length="143" mass="15867">MRNPSFFRFRSWQVGLAILLGCVFVWSSWEDPSLHEYAPPVEFIMLNTPRLQAGAEAERLQARAAALPGVTAAAIRPDKQLLTLAYNPEKLTAEPLCQQLALQPVPVAAPDPTARQYPVPAGYGLALERLRFALNLRRIFVAV</sequence>
<dbReference type="OrthoDB" id="886532at2"/>
<evidence type="ECO:0000313" key="2">
    <source>
        <dbReference type="Proteomes" id="UP000297739"/>
    </source>
</evidence>
<protein>
    <recommendedName>
        <fullName evidence="3">Heavy-metal-associated domain-containing protein</fullName>
    </recommendedName>
</protein>
<name>A0A4Z0PLD9_9BACT</name>
<proteinExistence type="predicted"/>
<dbReference type="Proteomes" id="UP000297739">
    <property type="component" value="Unassembled WGS sequence"/>
</dbReference>
<dbReference type="EMBL" id="SRLD01000013">
    <property type="protein sequence ID" value="TGE17011.1"/>
    <property type="molecule type" value="Genomic_DNA"/>
</dbReference>
<organism evidence="1 2">
    <name type="scientific">Hymenobacter elongatus</name>
    <dbReference type="NCBI Taxonomy" id="877208"/>
    <lineage>
        <taxon>Bacteria</taxon>
        <taxon>Pseudomonadati</taxon>
        <taxon>Bacteroidota</taxon>
        <taxon>Cytophagia</taxon>
        <taxon>Cytophagales</taxon>
        <taxon>Hymenobacteraceae</taxon>
        <taxon>Hymenobacter</taxon>
    </lineage>
</organism>
<dbReference type="PROSITE" id="PS51257">
    <property type="entry name" value="PROKAR_LIPOPROTEIN"/>
    <property type="match status" value="1"/>
</dbReference>
<evidence type="ECO:0000313" key="1">
    <source>
        <dbReference type="EMBL" id="TGE17011.1"/>
    </source>
</evidence>
<accession>A0A4Z0PLD9</accession>
<dbReference type="RefSeq" id="WP_135497288.1">
    <property type="nucleotide sequence ID" value="NZ_SRLD01000013.1"/>
</dbReference>
<gene>
    <name evidence="1" type="ORF">E5J99_08470</name>
</gene>
<reference evidence="1 2" key="1">
    <citation type="submission" date="2019-04" db="EMBL/GenBank/DDBJ databases">
        <authorList>
            <person name="Feng G."/>
            <person name="Zhang J."/>
            <person name="Zhu H."/>
        </authorList>
    </citation>
    <scope>NUCLEOTIDE SEQUENCE [LARGE SCALE GENOMIC DNA]</scope>
    <source>
        <strain evidence="1 2">JCM 17223</strain>
    </source>
</reference>
<evidence type="ECO:0008006" key="3">
    <source>
        <dbReference type="Google" id="ProtNLM"/>
    </source>
</evidence>
<keyword evidence="2" id="KW-1185">Reference proteome</keyword>
<comment type="caution">
    <text evidence="1">The sequence shown here is derived from an EMBL/GenBank/DDBJ whole genome shotgun (WGS) entry which is preliminary data.</text>
</comment>
<dbReference type="AlphaFoldDB" id="A0A4Z0PLD9"/>